<name>A0A841I0N3_9DEIO</name>
<evidence type="ECO:0000256" key="3">
    <source>
        <dbReference type="ARBA" id="ARBA00008061"/>
    </source>
</evidence>
<dbReference type="SUPFAM" id="SSF51445">
    <property type="entry name" value="(Trans)glycosidases"/>
    <property type="match status" value="1"/>
</dbReference>
<dbReference type="GO" id="GO:0033942">
    <property type="term" value="F:4-alpha-D-(1-&gt;4)-alpha-D-glucanotrehalose trehalohydrolase activity"/>
    <property type="evidence" value="ECO:0007669"/>
    <property type="project" value="UniProtKB-EC"/>
</dbReference>
<feature type="active site" description="Proton donor" evidence="15">
    <location>
        <position position="293"/>
    </location>
</feature>
<comment type="caution">
    <text evidence="18">The sequence shown here is derived from an EMBL/GenBank/DDBJ whole genome shotgun (WGS) entry which is preliminary data.</text>
</comment>
<dbReference type="RefSeq" id="WP_183985077.1">
    <property type="nucleotide sequence ID" value="NZ_JACHHG010000003.1"/>
</dbReference>
<dbReference type="InterPro" id="IPR006047">
    <property type="entry name" value="GH13_cat_dom"/>
</dbReference>
<dbReference type="InterPro" id="IPR044901">
    <property type="entry name" value="Trehalose_TreZ_E-set_sf"/>
</dbReference>
<proteinExistence type="inferred from homology"/>
<dbReference type="InterPro" id="IPR014756">
    <property type="entry name" value="Ig_E-set"/>
</dbReference>
<dbReference type="NCBIfam" id="TIGR02402">
    <property type="entry name" value="trehalose_TreZ"/>
    <property type="match status" value="1"/>
</dbReference>
<dbReference type="EC" id="3.2.1.141" evidence="4 13"/>
<gene>
    <name evidence="18" type="ORF">HNR42_000952</name>
</gene>
<evidence type="ECO:0000256" key="5">
    <source>
        <dbReference type="ARBA" id="ARBA00015938"/>
    </source>
</evidence>
<dbReference type="Pfam" id="PF02922">
    <property type="entry name" value="CBM_48"/>
    <property type="match status" value="1"/>
</dbReference>
<evidence type="ECO:0000256" key="1">
    <source>
        <dbReference type="ARBA" id="ARBA00004496"/>
    </source>
</evidence>
<evidence type="ECO:0000256" key="12">
    <source>
        <dbReference type="ARBA" id="ARBA00034013"/>
    </source>
</evidence>
<dbReference type="Gene3D" id="1.10.10.760">
    <property type="entry name" value="E-set domains of sugar-utilizing enzymes"/>
    <property type="match status" value="1"/>
</dbReference>
<evidence type="ECO:0000313" key="19">
    <source>
        <dbReference type="Proteomes" id="UP000569951"/>
    </source>
</evidence>
<dbReference type="UniPathway" id="UPA00299"/>
<dbReference type="EMBL" id="JACHHG010000003">
    <property type="protein sequence ID" value="MBB6097535.1"/>
    <property type="molecule type" value="Genomic_DNA"/>
</dbReference>
<evidence type="ECO:0000256" key="7">
    <source>
        <dbReference type="ARBA" id="ARBA00022801"/>
    </source>
</evidence>
<keyword evidence="6" id="KW-0963">Cytoplasm</keyword>
<evidence type="ECO:0000256" key="10">
    <source>
        <dbReference type="ARBA" id="ARBA00032057"/>
    </source>
</evidence>
<keyword evidence="7 14" id="KW-0378">Hydrolase</keyword>
<dbReference type="InterPro" id="IPR013780">
    <property type="entry name" value="Glyco_hydro_b"/>
</dbReference>
<dbReference type="InterPro" id="IPR004193">
    <property type="entry name" value="Glyco_hydro_13_N"/>
</dbReference>
<evidence type="ECO:0000256" key="15">
    <source>
        <dbReference type="PIRSR" id="PIRSR006337-1"/>
    </source>
</evidence>
<dbReference type="GO" id="GO:0005737">
    <property type="term" value="C:cytoplasm"/>
    <property type="evidence" value="ECO:0007669"/>
    <property type="project" value="UniProtKB-SubCell"/>
</dbReference>
<dbReference type="PANTHER" id="PTHR43651:SF11">
    <property type="entry name" value="MALTO-OLIGOSYLTREHALOSE TREHALOHYDROLASE"/>
    <property type="match status" value="1"/>
</dbReference>
<dbReference type="SMART" id="SM00642">
    <property type="entry name" value="Aamy"/>
    <property type="match status" value="1"/>
</dbReference>
<feature type="active site" description="Nucleophile" evidence="15">
    <location>
        <position position="260"/>
    </location>
</feature>
<protein>
    <recommendedName>
        <fullName evidence="5 13">Malto-oligosyltrehalose trehalohydrolase</fullName>
        <shortName evidence="14">MTHase</shortName>
        <ecNumber evidence="4 13">3.2.1.141</ecNumber>
    </recommendedName>
    <alternativeName>
        <fullName evidence="11 14">4-alpha-D-((1-&gt;4)-alpha-D-glucano)trehalose trehalohydrolase</fullName>
    </alternativeName>
    <alternativeName>
        <fullName evidence="10 14">Maltooligosyl trehalose trehalohydrolase</fullName>
    </alternativeName>
</protein>
<dbReference type="CDD" id="cd11325">
    <property type="entry name" value="AmyAc_GTHase"/>
    <property type="match status" value="1"/>
</dbReference>
<keyword evidence="8" id="KW-0119">Carbohydrate metabolism</keyword>
<comment type="subcellular location">
    <subcellularLocation>
        <location evidence="1 15">Cytoplasm</location>
    </subcellularLocation>
</comment>
<dbReference type="Gene3D" id="2.60.40.1180">
    <property type="entry name" value="Golgi alpha-mannosidase II"/>
    <property type="match status" value="1"/>
</dbReference>
<feature type="site" description="Transition state stabilizer" evidence="16">
    <location>
        <position position="383"/>
    </location>
</feature>
<feature type="domain" description="Glycosyl hydrolase family 13 catalytic" evidence="17">
    <location>
        <begin position="116"/>
        <end position="454"/>
    </location>
</feature>
<evidence type="ECO:0000256" key="6">
    <source>
        <dbReference type="ARBA" id="ARBA00022490"/>
    </source>
</evidence>
<dbReference type="InterPro" id="IPR017853">
    <property type="entry name" value="GH"/>
</dbReference>
<evidence type="ECO:0000313" key="18">
    <source>
        <dbReference type="EMBL" id="MBB6097535.1"/>
    </source>
</evidence>
<dbReference type="InterPro" id="IPR013783">
    <property type="entry name" value="Ig-like_fold"/>
</dbReference>
<dbReference type="CDD" id="cd02853">
    <property type="entry name" value="E_set_MTHase_like_N"/>
    <property type="match status" value="1"/>
</dbReference>
<evidence type="ECO:0000256" key="4">
    <source>
        <dbReference type="ARBA" id="ARBA00012268"/>
    </source>
</evidence>
<evidence type="ECO:0000256" key="8">
    <source>
        <dbReference type="ARBA" id="ARBA00023277"/>
    </source>
</evidence>
<comment type="catalytic activity">
    <reaction evidence="12 14">
        <text>hydrolysis of (1-&gt;4)-alpha-D-glucosidic linkage in 4-alpha-D-[(1-&gt;4)-alpha-D-glucanosyl]n trehalose to yield trehalose and (1-&gt;4)-alpha-D-glucan.</text>
        <dbReference type="EC" id="3.2.1.141"/>
    </reaction>
</comment>
<accession>A0A841I0N3</accession>
<dbReference type="AlphaFoldDB" id="A0A841I0N3"/>
<keyword evidence="9 14" id="KW-0326">Glycosidase</keyword>
<evidence type="ECO:0000256" key="11">
    <source>
        <dbReference type="ARBA" id="ARBA00033284"/>
    </source>
</evidence>
<evidence type="ECO:0000259" key="17">
    <source>
        <dbReference type="SMART" id="SM00642"/>
    </source>
</evidence>
<dbReference type="PANTHER" id="PTHR43651">
    <property type="entry name" value="1,4-ALPHA-GLUCAN-BRANCHING ENZYME"/>
    <property type="match status" value="1"/>
</dbReference>
<comment type="similarity">
    <text evidence="3 14">Belongs to the glycosyl hydrolase 13 family.</text>
</comment>
<dbReference type="GO" id="GO:0005992">
    <property type="term" value="P:trehalose biosynthetic process"/>
    <property type="evidence" value="ECO:0007669"/>
    <property type="project" value="UniProtKB-UniRule"/>
</dbReference>
<keyword evidence="19" id="KW-1185">Reference proteome</keyword>
<evidence type="ECO:0000256" key="14">
    <source>
        <dbReference type="PIRNR" id="PIRNR006337"/>
    </source>
</evidence>
<comment type="pathway">
    <text evidence="2 14">Glycan biosynthesis; trehalose biosynthesis.</text>
</comment>
<evidence type="ECO:0000256" key="13">
    <source>
        <dbReference type="NCBIfam" id="TIGR02402"/>
    </source>
</evidence>
<evidence type="ECO:0000256" key="9">
    <source>
        <dbReference type="ARBA" id="ARBA00023295"/>
    </source>
</evidence>
<dbReference type="PIRSF" id="PIRSF006337">
    <property type="entry name" value="Trehalose_TreZ"/>
    <property type="match status" value="1"/>
</dbReference>
<dbReference type="Pfam" id="PF00128">
    <property type="entry name" value="Alpha-amylase"/>
    <property type="match status" value="2"/>
</dbReference>
<dbReference type="Gene3D" id="3.20.20.80">
    <property type="entry name" value="Glycosidases"/>
    <property type="match status" value="1"/>
</dbReference>
<sequence length="587" mass="66298">MPAQNSLGAFPTEQGTLFRVWTTEADRVAVVVFQDAETPASEHPLEARGDGVFETLLAEAGPGCLYKFRLGDTLVPDPYARELPFGVHGPARVWQPNYRLRHPAPDFPARDMVIYELHIGTFTPEGTYVAATEKLPYLKNLGVNTLEIMPVSSFPGERGWGYDGVAHFAPYAPYGPPEDLMRLVDEAHALGLKVLLDIVYNHFGPDGNYLWSYSGQYFTSKHKTPWGDALDYTNPYMRRYVTDSAEHWLHTYGFDGFRLDATNEIYDDSQTHVLAELAQRLHALQTPHVLIAEDALNRPELITDYHLDGIWADDFHHQVHVLLTGENDGYYSAYNNSVAKLAETINGGWLFKGQFYPPLQAARGQPADALEARAFVYNIQNHDQVGNRPMGERLNHLVDLEAYKAASALLLFLPMTPLIFMGQEFAASSPFLYFSHHNEELGRLVSEGRREEFKDFRGFADPTTREQIPDPQDAATFERSRLIWDEIKAAPHAEVHALYQELLRLRREDPVLSEHTREGLSARHHGDVLWVTRRAGNEERHLLVNFGVEMMLGDLNPPRGELLLSNFLESDAALPRHGFLLIAGRSS</sequence>
<dbReference type="SUPFAM" id="SSF81296">
    <property type="entry name" value="E set domains"/>
    <property type="match status" value="1"/>
</dbReference>
<dbReference type="Gene3D" id="2.60.40.10">
    <property type="entry name" value="Immunoglobulins"/>
    <property type="match status" value="1"/>
</dbReference>
<dbReference type="InterPro" id="IPR012768">
    <property type="entry name" value="Trehalose_TreZ"/>
</dbReference>
<organism evidence="18 19">
    <name type="scientific">Deinobacterium chartae</name>
    <dbReference type="NCBI Taxonomy" id="521158"/>
    <lineage>
        <taxon>Bacteria</taxon>
        <taxon>Thermotogati</taxon>
        <taxon>Deinococcota</taxon>
        <taxon>Deinococci</taxon>
        <taxon>Deinococcales</taxon>
        <taxon>Deinococcaceae</taxon>
        <taxon>Deinobacterium</taxon>
    </lineage>
</organism>
<reference evidence="18 19" key="1">
    <citation type="submission" date="2020-08" db="EMBL/GenBank/DDBJ databases">
        <title>Genomic Encyclopedia of Type Strains, Phase IV (KMG-IV): sequencing the most valuable type-strain genomes for metagenomic binning, comparative biology and taxonomic classification.</title>
        <authorList>
            <person name="Goeker M."/>
        </authorList>
    </citation>
    <scope>NUCLEOTIDE SEQUENCE [LARGE SCALE GENOMIC DNA]</scope>
    <source>
        <strain evidence="18 19">DSM 21458</strain>
    </source>
</reference>
<evidence type="ECO:0000256" key="16">
    <source>
        <dbReference type="PIRSR" id="PIRSR006337-3"/>
    </source>
</evidence>
<evidence type="ECO:0000256" key="2">
    <source>
        <dbReference type="ARBA" id="ARBA00005199"/>
    </source>
</evidence>
<dbReference type="Proteomes" id="UP000569951">
    <property type="component" value="Unassembled WGS sequence"/>
</dbReference>